<proteinExistence type="predicted"/>
<sequence>MSLFADLSPFAVLAVWLIGANAAAVLAFAIDKSAARTGHRRISEFHLLQIALLGGTPGAYLARQMFRHKTRKEPFSSRLHTIAILHIAMLAGLAVFFLP</sequence>
<name>A0A844Y762_9SPHN</name>
<feature type="transmembrane region" description="Helical" evidence="1">
    <location>
        <begin position="82"/>
        <end position="98"/>
    </location>
</feature>
<dbReference type="RefSeq" id="WP_160661200.1">
    <property type="nucleotide sequence ID" value="NZ_BAABDV010000001.1"/>
</dbReference>
<keyword evidence="1" id="KW-1133">Transmembrane helix</keyword>
<keyword evidence="3" id="KW-1185">Reference proteome</keyword>
<feature type="transmembrane region" description="Helical" evidence="1">
    <location>
        <begin position="45"/>
        <end position="62"/>
    </location>
</feature>
<dbReference type="AlphaFoldDB" id="A0A844Y762"/>
<keyword evidence="1" id="KW-0472">Membrane</keyword>
<dbReference type="Pfam" id="PF06961">
    <property type="entry name" value="DUF1294"/>
    <property type="match status" value="1"/>
</dbReference>
<dbReference type="Proteomes" id="UP000430272">
    <property type="component" value="Unassembled WGS sequence"/>
</dbReference>
<reference evidence="2 3" key="1">
    <citation type="submission" date="2019-12" db="EMBL/GenBank/DDBJ databases">
        <title>Genomic-based taxomic classification of the family Erythrobacteraceae.</title>
        <authorList>
            <person name="Xu L."/>
        </authorList>
    </citation>
    <scope>NUCLEOTIDE SEQUENCE [LARGE SCALE GENOMIC DNA]</scope>
    <source>
        <strain evidence="2 3">JCM 17468</strain>
    </source>
</reference>
<protein>
    <submittedName>
        <fullName evidence="2">DUF1294 domain-containing protein</fullName>
    </submittedName>
</protein>
<organism evidence="2 3">
    <name type="scientific">Qipengyuania pelagi</name>
    <dbReference type="NCBI Taxonomy" id="994320"/>
    <lineage>
        <taxon>Bacteria</taxon>
        <taxon>Pseudomonadati</taxon>
        <taxon>Pseudomonadota</taxon>
        <taxon>Alphaproteobacteria</taxon>
        <taxon>Sphingomonadales</taxon>
        <taxon>Erythrobacteraceae</taxon>
        <taxon>Qipengyuania</taxon>
    </lineage>
</organism>
<comment type="caution">
    <text evidence="2">The sequence shown here is derived from an EMBL/GenBank/DDBJ whole genome shotgun (WGS) entry which is preliminary data.</text>
</comment>
<dbReference type="OrthoDB" id="72963at2"/>
<evidence type="ECO:0000313" key="2">
    <source>
        <dbReference type="EMBL" id="MXO54460.1"/>
    </source>
</evidence>
<dbReference type="EMBL" id="WTYD01000001">
    <property type="protein sequence ID" value="MXO54460.1"/>
    <property type="molecule type" value="Genomic_DNA"/>
</dbReference>
<evidence type="ECO:0000313" key="3">
    <source>
        <dbReference type="Proteomes" id="UP000430272"/>
    </source>
</evidence>
<gene>
    <name evidence="2" type="ORF">GRI47_10655</name>
</gene>
<keyword evidence="1" id="KW-0812">Transmembrane</keyword>
<accession>A0A844Y762</accession>
<dbReference type="InterPro" id="IPR010718">
    <property type="entry name" value="DUF1294"/>
</dbReference>
<evidence type="ECO:0000256" key="1">
    <source>
        <dbReference type="SAM" id="Phobius"/>
    </source>
</evidence>